<comment type="caution">
    <text evidence="1">The sequence shown here is derived from an EMBL/GenBank/DDBJ whole genome shotgun (WGS) entry which is preliminary data.</text>
</comment>
<evidence type="ECO:0000313" key="1">
    <source>
        <dbReference type="EMBL" id="MUU77626.1"/>
    </source>
</evidence>
<dbReference type="AlphaFoldDB" id="A0A6L6U7R4"/>
<dbReference type="Proteomes" id="UP000478208">
    <property type="component" value="Unassembled WGS sequence"/>
</dbReference>
<evidence type="ECO:0000313" key="2">
    <source>
        <dbReference type="Proteomes" id="UP000478208"/>
    </source>
</evidence>
<protein>
    <submittedName>
        <fullName evidence="1">Uncharacterized protein</fullName>
    </submittedName>
</protein>
<gene>
    <name evidence="1" type="ORF">GN138_04150</name>
</gene>
<reference evidence="1 2" key="1">
    <citation type="submission" date="2019-12" db="EMBL/GenBank/DDBJ databases">
        <authorList>
            <person name="Li J."/>
        </authorList>
    </citation>
    <scope>NUCLEOTIDE SEQUENCE [LARGE SCALE GENOMIC DNA]</scope>
    <source>
        <strain evidence="1 2">HL2-2</strain>
    </source>
</reference>
<dbReference type="EMBL" id="WOWS01000001">
    <property type="protein sequence ID" value="MUU77626.1"/>
    <property type="molecule type" value="Genomic_DNA"/>
</dbReference>
<organism evidence="1 2">
    <name type="scientific">Winogradskyella endarachnes</name>
    <dbReference type="NCBI Taxonomy" id="2681965"/>
    <lineage>
        <taxon>Bacteria</taxon>
        <taxon>Pseudomonadati</taxon>
        <taxon>Bacteroidota</taxon>
        <taxon>Flavobacteriia</taxon>
        <taxon>Flavobacteriales</taxon>
        <taxon>Flavobacteriaceae</taxon>
        <taxon>Winogradskyella</taxon>
    </lineage>
</organism>
<dbReference type="RefSeq" id="WP_157362395.1">
    <property type="nucleotide sequence ID" value="NZ_WOWS01000001.1"/>
</dbReference>
<name>A0A6L6U7R4_9FLAO</name>
<sequence>MSNFKSDLAQEDLLSKYLDNIYANKKIEFRRIKKIDQQLLGIDVIMTVNNQSYYIDEKAQLHYLNIDIPTFTFELSYLKNNNSKNGWLLDDSKLTQYYFLITGIILNNKKQKLTSINDIKSLKITTVNRKKLLTHLASNNLDRAKLLYYDFDCRTNATYGKNCIAELNPRKEGLIYYTEHLNEKPINLQLRLSYLIDIGVAKRFNY</sequence>
<keyword evidence="2" id="KW-1185">Reference proteome</keyword>
<proteinExistence type="predicted"/>
<accession>A0A6L6U7R4</accession>